<evidence type="ECO:0000256" key="3">
    <source>
        <dbReference type="ARBA" id="ARBA00023163"/>
    </source>
</evidence>
<dbReference type="AlphaFoldDB" id="A0A3N9X3U4"/>
<accession>A0A3N9X3U4</accession>
<dbReference type="GO" id="GO:0003700">
    <property type="term" value="F:DNA-binding transcription factor activity"/>
    <property type="evidence" value="ECO:0007669"/>
    <property type="project" value="TreeGrafter"/>
</dbReference>
<dbReference type="InterPro" id="IPR009057">
    <property type="entry name" value="Homeodomain-like_sf"/>
</dbReference>
<keyword evidence="1" id="KW-0805">Transcription regulation</keyword>
<dbReference type="InterPro" id="IPR036271">
    <property type="entry name" value="Tet_transcr_reg_TetR-rel_C_sf"/>
</dbReference>
<dbReference type="RefSeq" id="WP_124858724.1">
    <property type="nucleotide sequence ID" value="NZ_JBIALA010000002.1"/>
</dbReference>
<keyword evidence="3" id="KW-0804">Transcription</keyword>
<organism evidence="6 7">
    <name type="scientific">Micromonospora arida</name>
    <dbReference type="NCBI Taxonomy" id="2203715"/>
    <lineage>
        <taxon>Bacteria</taxon>
        <taxon>Bacillati</taxon>
        <taxon>Actinomycetota</taxon>
        <taxon>Actinomycetes</taxon>
        <taxon>Micromonosporales</taxon>
        <taxon>Micromonosporaceae</taxon>
        <taxon>Micromonospora</taxon>
    </lineage>
</organism>
<feature type="DNA-binding region" description="H-T-H motif" evidence="4">
    <location>
        <begin position="36"/>
        <end position="55"/>
    </location>
</feature>
<evidence type="ECO:0000256" key="1">
    <source>
        <dbReference type="ARBA" id="ARBA00023015"/>
    </source>
</evidence>
<dbReference type="InterPro" id="IPR001647">
    <property type="entry name" value="HTH_TetR"/>
</dbReference>
<dbReference type="PANTHER" id="PTHR30055:SF234">
    <property type="entry name" value="HTH-TYPE TRANSCRIPTIONAL REGULATOR BETI"/>
    <property type="match status" value="1"/>
</dbReference>
<evidence type="ECO:0000256" key="2">
    <source>
        <dbReference type="ARBA" id="ARBA00023125"/>
    </source>
</evidence>
<dbReference type="SUPFAM" id="SSF48498">
    <property type="entry name" value="Tetracyclin repressor-like, C-terminal domain"/>
    <property type="match status" value="1"/>
</dbReference>
<feature type="domain" description="HTH tetR-type" evidence="5">
    <location>
        <begin position="14"/>
        <end position="73"/>
    </location>
</feature>
<dbReference type="GO" id="GO:0000976">
    <property type="term" value="F:transcription cis-regulatory region binding"/>
    <property type="evidence" value="ECO:0007669"/>
    <property type="project" value="TreeGrafter"/>
</dbReference>
<dbReference type="PROSITE" id="PS50977">
    <property type="entry name" value="HTH_TETR_2"/>
    <property type="match status" value="1"/>
</dbReference>
<dbReference type="PANTHER" id="PTHR30055">
    <property type="entry name" value="HTH-TYPE TRANSCRIPTIONAL REGULATOR RUTR"/>
    <property type="match status" value="1"/>
</dbReference>
<evidence type="ECO:0000313" key="6">
    <source>
        <dbReference type="EMBL" id="RQX07630.1"/>
    </source>
</evidence>
<dbReference type="SUPFAM" id="SSF46689">
    <property type="entry name" value="Homeodomain-like"/>
    <property type="match status" value="1"/>
</dbReference>
<gene>
    <name evidence="6" type="ORF">DLJ58_20975</name>
</gene>
<reference evidence="6 7" key="1">
    <citation type="submission" date="2018-05" db="EMBL/GenBank/DDBJ databases">
        <title>Micromonospora from Atacama Desert.</title>
        <authorList>
            <person name="Carro L."/>
            <person name="Goodfellow M."/>
            <person name="Klenk H.-P."/>
        </authorList>
    </citation>
    <scope>NUCLEOTIDE SEQUENCE [LARGE SCALE GENOMIC DNA]</scope>
    <source>
        <strain evidence="6 7">LB32</strain>
    </source>
</reference>
<dbReference type="Gene3D" id="1.10.357.10">
    <property type="entry name" value="Tetracycline Repressor, domain 2"/>
    <property type="match status" value="1"/>
</dbReference>
<dbReference type="OrthoDB" id="3617113at2"/>
<evidence type="ECO:0000259" key="5">
    <source>
        <dbReference type="PROSITE" id="PS50977"/>
    </source>
</evidence>
<keyword evidence="2 4" id="KW-0238">DNA-binding</keyword>
<dbReference type="EMBL" id="QGSY01000217">
    <property type="protein sequence ID" value="RQX07630.1"/>
    <property type="molecule type" value="Genomic_DNA"/>
</dbReference>
<comment type="caution">
    <text evidence="6">The sequence shown here is derived from an EMBL/GenBank/DDBJ whole genome shotgun (WGS) entry which is preliminary data.</text>
</comment>
<dbReference type="InterPro" id="IPR050109">
    <property type="entry name" value="HTH-type_TetR-like_transc_reg"/>
</dbReference>
<protein>
    <submittedName>
        <fullName evidence="6">TetR/AcrR family transcriptional regulator</fullName>
    </submittedName>
</protein>
<name>A0A3N9X3U4_9ACTN</name>
<proteinExistence type="predicted"/>
<dbReference type="Pfam" id="PF00440">
    <property type="entry name" value="TetR_N"/>
    <property type="match status" value="1"/>
</dbReference>
<keyword evidence="7" id="KW-1185">Reference proteome</keyword>
<evidence type="ECO:0000313" key="7">
    <source>
        <dbReference type="Proteomes" id="UP000266889"/>
    </source>
</evidence>
<dbReference type="Proteomes" id="UP000266889">
    <property type="component" value="Unassembled WGS sequence"/>
</dbReference>
<evidence type="ECO:0000256" key="4">
    <source>
        <dbReference type="PROSITE-ProRule" id="PRU00335"/>
    </source>
</evidence>
<sequence length="181" mass="19587">MLYGSPPSRRRDALRNRAAIVQAASDLMTGVRSGPPMPEIARRAGVGQATIYRHFPDRRALAEAVVTYQVDRLEIVAATVDHPAAFRALLLEVLRRQVAMRSLVPLALKLEQGSRNRLQHRVIAALTGPLRRAQACGHVRADLTPADLALLFAMVHGATEAGVAAERSVDLLLDGVFCSPA</sequence>